<dbReference type="GO" id="GO:0051536">
    <property type="term" value="F:iron-sulfur cluster binding"/>
    <property type="evidence" value="ECO:0007669"/>
    <property type="project" value="UniProtKB-KW"/>
</dbReference>
<evidence type="ECO:0000256" key="6">
    <source>
        <dbReference type="ARBA" id="ARBA00023014"/>
    </source>
</evidence>
<dbReference type="Proteomes" id="UP000051297">
    <property type="component" value="Unassembled WGS sequence"/>
</dbReference>
<dbReference type="SUPFAM" id="SSF52980">
    <property type="entry name" value="Restriction endonuclease-like"/>
    <property type="match status" value="1"/>
</dbReference>
<dbReference type="GO" id="GO:0046872">
    <property type="term" value="F:metal ion binding"/>
    <property type="evidence" value="ECO:0007669"/>
    <property type="project" value="UniProtKB-KW"/>
</dbReference>
<organism evidence="8 9">
    <name type="scientific">candidate division WWE3 bacterium CSP1-7</name>
    <dbReference type="NCBI Taxonomy" id="1576480"/>
    <lineage>
        <taxon>Bacteria</taxon>
        <taxon>Katanobacteria</taxon>
    </lineage>
</organism>
<keyword evidence="6" id="KW-0411">Iron-sulfur</keyword>
<keyword evidence="5" id="KW-0408">Iron</keyword>
<evidence type="ECO:0000313" key="9">
    <source>
        <dbReference type="Proteomes" id="UP000051297"/>
    </source>
</evidence>
<evidence type="ECO:0000313" key="8">
    <source>
        <dbReference type="EMBL" id="KRT67729.1"/>
    </source>
</evidence>
<keyword evidence="2" id="KW-0540">Nuclease</keyword>
<reference evidence="8 9" key="1">
    <citation type="submission" date="2015-05" db="EMBL/GenBank/DDBJ databases">
        <title>Critical biogeochemical functions in the subsurface are associated with bacteria from new phyla and little studied lineages.</title>
        <authorList>
            <person name="Hug L.A."/>
            <person name="Thomas B.C."/>
            <person name="Sharon I."/>
            <person name="Brown C.T."/>
            <person name="Sharma R."/>
            <person name="Hettich R.L."/>
            <person name="Wilkins M.J."/>
            <person name="Williams K.H."/>
            <person name="Singh A."/>
            <person name="Banfield J.F."/>
        </authorList>
    </citation>
    <scope>NUCLEOTIDE SEQUENCE [LARGE SCALE GENOMIC DNA]</scope>
    <source>
        <strain evidence="8">CSP1-7</strain>
    </source>
</reference>
<keyword evidence="8" id="KW-0255">Endonuclease</keyword>
<dbReference type="PANTHER" id="PTHR36531:SF6">
    <property type="entry name" value="DNA REPLICATION ATP-DEPENDENT HELICASE_NUCLEASE DNA2"/>
    <property type="match status" value="1"/>
</dbReference>
<dbReference type="InterPro" id="IPR011604">
    <property type="entry name" value="PDDEXK-like_dom_sf"/>
</dbReference>
<evidence type="ECO:0000259" key="7">
    <source>
        <dbReference type="Pfam" id="PF12705"/>
    </source>
</evidence>
<dbReference type="PANTHER" id="PTHR36531">
    <property type="entry name" value="CRISPR-ASSOCIATED EXONUCLEASE CAS4"/>
    <property type="match status" value="1"/>
</dbReference>
<dbReference type="EMBL" id="LDXK01000001">
    <property type="protein sequence ID" value="KRT67729.1"/>
    <property type="molecule type" value="Genomic_DNA"/>
</dbReference>
<keyword evidence="3" id="KW-0479">Metal-binding</keyword>
<proteinExistence type="predicted"/>
<evidence type="ECO:0000256" key="4">
    <source>
        <dbReference type="ARBA" id="ARBA00022801"/>
    </source>
</evidence>
<dbReference type="GO" id="GO:0004519">
    <property type="term" value="F:endonuclease activity"/>
    <property type="evidence" value="ECO:0007669"/>
    <property type="project" value="UniProtKB-KW"/>
</dbReference>
<evidence type="ECO:0000256" key="5">
    <source>
        <dbReference type="ARBA" id="ARBA00023004"/>
    </source>
</evidence>
<evidence type="ECO:0000256" key="3">
    <source>
        <dbReference type="ARBA" id="ARBA00022723"/>
    </source>
</evidence>
<comment type="caution">
    <text evidence="8">The sequence shown here is derived from an EMBL/GenBank/DDBJ whole genome shotgun (WGS) entry which is preliminary data.</text>
</comment>
<dbReference type="AlphaFoldDB" id="A0A0T5ZY50"/>
<accession>A0A0T5ZY50</accession>
<dbReference type="Gene3D" id="3.90.320.10">
    <property type="match status" value="1"/>
</dbReference>
<keyword evidence="4" id="KW-0378">Hydrolase</keyword>
<protein>
    <submittedName>
        <fullName evidence="8">Endonuclease</fullName>
    </submittedName>
</protein>
<dbReference type="Pfam" id="PF12705">
    <property type="entry name" value="PDDEXK_1"/>
    <property type="match status" value="1"/>
</dbReference>
<dbReference type="InterPro" id="IPR051827">
    <property type="entry name" value="Cas4_exonuclease"/>
</dbReference>
<dbReference type="GO" id="GO:0016787">
    <property type="term" value="F:hydrolase activity"/>
    <property type="evidence" value="ECO:0007669"/>
    <property type="project" value="UniProtKB-KW"/>
</dbReference>
<feature type="domain" description="PD-(D/E)XK endonuclease-like" evidence="7">
    <location>
        <begin position="7"/>
        <end position="264"/>
    </location>
</feature>
<name>A0A0T5ZY50_UNCKA</name>
<gene>
    <name evidence="8" type="ORF">XU08_C0001G0138</name>
</gene>
<dbReference type="InterPro" id="IPR038726">
    <property type="entry name" value="PDDEXK_AddAB-type"/>
</dbReference>
<evidence type="ECO:0000256" key="1">
    <source>
        <dbReference type="ARBA" id="ARBA00001966"/>
    </source>
</evidence>
<dbReference type="InterPro" id="IPR011335">
    <property type="entry name" value="Restrct_endonuc-II-like"/>
</dbReference>
<sequence length="290" mass="34125">MKTREKFSPYSLHLYDAECAKQYYFEYLDAYTSDFRNKPKLKQILVADGRSKDLVFGDVIHRTLNDFFHLNPGERTEPRLLEILKETWAGPRGKERGFPGIEDERKHYERALKLLKIFVKTQNLNPEIAYLPQTEAEGEFVKENLLMFPFEPGMILQGKVDRIDREEEGYHLIDYKTSRSETHDNLQLFAYAILSRQALGKPIQKASYFYLETGNFRTFPVTEKTEEETRQRILEMITRIKADEEFSPRPGKRCYWCPYVEFCPAKNKAGEYIAELRQSKGETETVDLPF</sequence>
<dbReference type="STRING" id="1576480.XU08_C0001G0138"/>
<evidence type="ECO:0000256" key="2">
    <source>
        <dbReference type="ARBA" id="ARBA00022722"/>
    </source>
</evidence>
<comment type="cofactor">
    <cofactor evidence="1">
        <name>[4Fe-4S] cluster</name>
        <dbReference type="ChEBI" id="CHEBI:49883"/>
    </cofactor>
</comment>